<dbReference type="InterPro" id="IPR000515">
    <property type="entry name" value="MetI-like"/>
</dbReference>
<feature type="transmembrane region" description="Helical" evidence="8">
    <location>
        <begin position="246"/>
        <end position="265"/>
    </location>
</feature>
<evidence type="ECO:0000313" key="10">
    <source>
        <dbReference type="EMBL" id="KRM27843.1"/>
    </source>
</evidence>
<comment type="caution">
    <text evidence="10">The sequence shown here is derived from an EMBL/GenBank/DDBJ whole genome shotgun (WGS) entry which is preliminary data.</text>
</comment>
<keyword evidence="3 8" id="KW-0813">Transport</keyword>
<dbReference type="Pfam" id="PF00528">
    <property type="entry name" value="BPD_transp_1"/>
    <property type="match status" value="1"/>
</dbReference>
<dbReference type="RefSeq" id="WP_027828145.1">
    <property type="nucleotide sequence ID" value="NZ_AUEH01000013.1"/>
</dbReference>
<feature type="transmembrane region" description="Helical" evidence="8">
    <location>
        <begin position="55"/>
        <end position="79"/>
    </location>
</feature>
<proteinExistence type="inferred from homology"/>
<accession>A0A0R1XM67</accession>
<feature type="transmembrane region" description="Helical" evidence="8">
    <location>
        <begin position="127"/>
        <end position="153"/>
    </location>
</feature>
<evidence type="ECO:0000256" key="5">
    <source>
        <dbReference type="ARBA" id="ARBA00022692"/>
    </source>
</evidence>
<evidence type="ECO:0000256" key="7">
    <source>
        <dbReference type="ARBA" id="ARBA00023136"/>
    </source>
</evidence>
<dbReference type="PATRIC" id="fig|1122147.4.peg.2384"/>
<organism evidence="10 11">
    <name type="scientific">Schleiferilactobacillus harbinensis DSM 16991</name>
    <dbReference type="NCBI Taxonomy" id="1122147"/>
    <lineage>
        <taxon>Bacteria</taxon>
        <taxon>Bacillati</taxon>
        <taxon>Bacillota</taxon>
        <taxon>Bacilli</taxon>
        <taxon>Lactobacillales</taxon>
        <taxon>Lactobacillaceae</taxon>
        <taxon>Schleiferilactobacillus</taxon>
    </lineage>
</organism>
<keyword evidence="7 8" id="KW-0472">Membrane</keyword>
<keyword evidence="4" id="KW-1003">Cell membrane</keyword>
<dbReference type="OrthoDB" id="57323at2"/>
<dbReference type="Gene3D" id="1.10.3720.10">
    <property type="entry name" value="MetI-like"/>
    <property type="match status" value="1"/>
</dbReference>
<name>A0A0R1XM67_9LACO</name>
<sequence>MQKANRFLLLIPAALGIIVFALFPLIQIAIPTVTSGANPIALYTQFLQSNYDLQVIFRTLTIATVTTVITVLLGLPTALWISRQSVSWRQFLSVIILFPILTNAVVRNFAWIIILGKNGVLNNMLQALHLISAPLTLLYTNTAIVIGSVYLFLPIMITTLVDSANGLNPEIEEAAAVLGARPFTILREIILPQMAPAILTGAILVFSGAMTAYTTPQLLGGNRHLVMSTLIYQQAMTLGNWTNASVVAMVLIVLSLIVLGLLRWYTGRLDRRVDHA</sequence>
<gene>
    <name evidence="10" type="ORF">FC91_GL002306</name>
</gene>
<dbReference type="InterPro" id="IPR035906">
    <property type="entry name" value="MetI-like_sf"/>
</dbReference>
<dbReference type="CDD" id="cd06261">
    <property type="entry name" value="TM_PBP2"/>
    <property type="match status" value="1"/>
</dbReference>
<evidence type="ECO:0000256" key="4">
    <source>
        <dbReference type="ARBA" id="ARBA00022475"/>
    </source>
</evidence>
<comment type="similarity">
    <text evidence="2">Belongs to the binding-protein-dependent transport system permease family. CysTW subfamily.</text>
</comment>
<dbReference type="EMBL" id="AZFW01000040">
    <property type="protein sequence ID" value="KRM27843.1"/>
    <property type="molecule type" value="Genomic_DNA"/>
</dbReference>
<dbReference type="PANTHER" id="PTHR42929:SF1">
    <property type="entry name" value="INNER MEMBRANE ABC TRANSPORTER PERMEASE PROTEIN YDCU-RELATED"/>
    <property type="match status" value="1"/>
</dbReference>
<evidence type="ECO:0000256" key="2">
    <source>
        <dbReference type="ARBA" id="ARBA00007069"/>
    </source>
</evidence>
<reference evidence="10 11" key="1">
    <citation type="journal article" date="2015" name="Genome Announc.">
        <title>Expanding the biotechnology potential of lactobacilli through comparative genomics of 213 strains and associated genera.</title>
        <authorList>
            <person name="Sun Z."/>
            <person name="Harris H.M."/>
            <person name="McCann A."/>
            <person name="Guo C."/>
            <person name="Argimon S."/>
            <person name="Zhang W."/>
            <person name="Yang X."/>
            <person name="Jeffery I.B."/>
            <person name="Cooney J.C."/>
            <person name="Kagawa T.F."/>
            <person name="Liu W."/>
            <person name="Song Y."/>
            <person name="Salvetti E."/>
            <person name="Wrobel A."/>
            <person name="Rasinkangas P."/>
            <person name="Parkhill J."/>
            <person name="Rea M.C."/>
            <person name="O'Sullivan O."/>
            <person name="Ritari J."/>
            <person name="Douillard F.P."/>
            <person name="Paul Ross R."/>
            <person name="Yang R."/>
            <person name="Briner A.E."/>
            <person name="Felis G.E."/>
            <person name="de Vos W.M."/>
            <person name="Barrangou R."/>
            <person name="Klaenhammer T.R."/>
            <person name="Caufield P.W."/>
            <person name="Cui Y."/>
            <person name="Zhang H."/>
            <person name="O'Toole P.W."/>
        </authorList>
    </citation>
    <scope>NUCLEOTIDE SEQUENCE [LARGE SCALE GENOMIC DNA]</scope>
    <source>
        <strain evidence="10 11">DSM 16991</strain>
    </source>
</reference>
<feature type="domain" description="ABC transmembrane type-1" evidence="9">
    <location>
        <begin position="56"/>
        <end position="262"/>
    </location>
</feature>
<keyword evidence="5 8" id="KW-0812">Transmembrane</keyword>
<keyword evidence="6 8" id="KW-1133">Transmembrane helix</keyword>
<dbReference type="AlphaFoldDB" id="A0A0R1XM67"/>
<dbReference type="GO" id="GO:0055085">
    <property type="term" value="P:transmembrane transport"/>
    <property type="evidence" value="ECO:0007669"/>
    <property type="project" value="InterPro"/>
</dbReference>
<evidence type="ECO:0000256" key="1">
    <source>
        <dbReference type="ARBA" id="ARBA00004651"/>
    </source>
</evidence>
<evidence type="ECO:0000259" key="9">
    <source>
        <dbReference type="PROSITE" id="PS50928"/>
    </source>
</evidence>
<dbReference type="eggNOG" id="COG1176">
    <property type="taxonomic scope" value="Bacteria"/>
</dbReference>
<dbReference type="SUPFAM" id="SSF161098">
    <property type="entry name" value="MetI-like"/>
    <property type="match status" value="1"/>
</dbReference>
<feature type="transmembrane region" description="Helical" evidence="8">
    <location>
        <begin position="194"/>
        <end position="213"/>
    </location>
</feature>
<feature type="transmembrane region" description="Helical" evidence="8">
    <location>
        <begin position="91"/>
        <end position="115"/>
    </location>
</feature>
<comment type="subcellular location">
    <subcellularLocation>
        <location evidence="1 8">Cell membrane</location>
        <topology evidence="1 8">Multi-pass membrane protein</topology>
    </subcellularLocation>
</comment>
<evidence type="ECO:0000256" key="3">
    <source>
        <dbReference type="ARBA" id="ARBA00022448"/>
    </source>
</evidence>
<evidence type="ECO:0000313" key="11">
    <source>
        <dbReference type="Proteomes" id="UP000050949"/>
    </source>
</evidence>
<protein>
    <recommendedName>
        <fullName evidence="9">ABC transmembrane type-1 domain-containing protein</fullName>
    </recommendedName>
</protein>
<dbReference type="GO" id="GO:0005886">
    <property type="term" value="C:plasma membrane"/>
    <property type="evidence" value="ECO:0007669"/>
    <property type="project" value="UniProtKB-SubCell"/>
</dbReference>
<evidence type="ECO:0000256" key="6">
    <source>
        <dbReference type="ARBA" id="ARBA00022989"/>
    </source>
</evidence>
<feature type="transmembrane region" description="Helical" evidence="8">
    <location>
        <begin position="7"/>
        <end position="30"/>
    </location>
</feature>
<dbReference type="PANTHER" id="PTHR42929">
    <property type="entry name" value="INNER MEMBRANE ABC TRANSPORTER PERMEASE PROTEIN YDCU-RELATED-RELATED"/>
    <property type="match status" value="1"/>
</dbReference>
<dbReference type="Proteomes" id="UP000050949">
    <property type="component" value="Unassembled WGS sequence"/>
</dbReference>
<dbReference type="PROSITE" id="PS50928">
    <property type="entry name" value="ABC_TM1"/>
    <property type="match status" value="1"/>
</dbReference>
<evidence type="ECO:0000256" key="8">
    <source>
        <dbReference type="RuleBase" id="RU363032"/>
    </source>
</evidence>